<organism evidence="2 3">
    <name type="scientific">Cytobacillus spartinae</name>
    <dbReference type="NCBI Taxonomy" id="3299023"/>
    <lineage>
        <taxon>Bacteria</taxon>
        <taxon>Bacillati</taxon>
        <taxon>Bacillota</taxon>
        <taxon>Bacilli</taxon>
        <taxon>Bacillales</taxon>
        <taxon>Bacillaceae</taxon>
        <taxon>Cytobacillus</taxon>
    </lineage>
</organism>
<dbReference type="Proteomes" id="UP001601059">
    <property type="component" value="Unassembled WGS sequence"/>
</dbReference>
<sequence>MTQVWKITKKASLVFCILSLLLTVWLWKEMNPLFWYAVPMSFFFFVVAMGVRWIVTTLLWFGVFWMVKLTIGSSLAAFLVASVVSRLIRPLFRQTKRIQEQQDFGDIALLSAIQKRRASTRPE</sequence>
<feature type="transmembrane region" description="Helical" evidence="1">
    <location>
        <begin position="12"/>
        <end position="27"/>
    </location>
</feature>
<reference evidence="2 3" key="1">
    <citation type="submission" date="2024-08" db="EMBL/GenBank/DDBJ databases">
        <title>Two novel Cytobacillus novel species.</title>
        <authorList>
            <person name="Liu G."/>
        </authorList>
    </citation>
    <scope>NUCLEOTIDE SEQUENCE [LARGE SCALE GENOMIC DNA]</scope>
    <source>
        <strain evidence="2 3">FJAT-54145</strain>
    </source>
</reference>
<keyword evidence="3" id="KW-1185">Reference proteome</keyword>
<name>A0ABW6K9V0_9BACI</name>
<accession>A0ABW6K9V0</accession>
<dbReference type="RefSeq" id="WP_389360720.1">
    <property type="nucleotide sequence ID" value="NZ_JBIACK010000004.1"/>
</dbReference>
<evidence type="ECO:0000313" key="2">
    <source>
        <dbReference type="EMBL" id="MFE8700993.1"/>
    </source>
</evidence>
<protein>
    <submittedName>
        <fullName evidence="2">Uncharacterized protein</fullName>
    </submittedName>
</protein>
<gene>
    <name evidence="2" type="ORF">ACFYKX_10225</name>
</gene>
<comment type="caution">
    <text evidence="2">The sequence shown here is derived from an EMBL/GenBank/DDBJ whole genome shotgun (WGS) entry which is preliminary data.</text>
</comment>
<dbReference type="EMBL" id="JBIACK010000004">
    <property type="protein sequence ID" value="MFE8700993.1"/>
    <property type="molecule type" value="Genomic_DNA"/>
</dbReference>
<feature type="transmembrane region" description="Helical" evidence="1">
    <location>
        <begin position="61"/>
        <end position="88"/>
    </location>
</feature>
<feature type="transmembrane region" description="Helical" evidence="1">
    <location>
        <begin position="34"/>
        <end position="55"/>
    </location>
</feature>
<proteinExistence type="predicted"/>
<evidence type="ECO:0000256" key="1">
    <source>
        <dbReference type="SAM" id="Phobius"/>
    </source>
</evidence>
<keyword evidence="1" id="KW-1133">Transmembrane helix</keyword>
<evidence type="ECO:0000313" key="3">
    <source>
        <dbReference type="Proteomes" id="UP001601059"/>
    </source>
</evidence>
<keyword evidence="1" id="KW-0812">Transmembrane</keyword>
<keyword evidence="1" id="KW-0472">Membrane</keyword>